<dbReference type="EMBL" id="JAHRIQ010040121">
    <property type="protein sequence ID" value="MEQ2234536.1"/>
    <property type="molecule type" value="Genomic_DNA"/>
</dbReference>
<accession>A0ABV0TPW7</accession>
<name>A0ABV0TPW7_9TELE</name>
<reference evidence="1 2" key="1">
    <citation type="submission" date="2021-06" db="EMBL/GenBank/DDBJ databases">
        <authorList>
            <person name="Palmer J.M."/>
        </authorList>
    </citation>
    <scope>NUCLEOTIDE SEQUENCE [LARGE SCALE GENOMIC DNA]</scope>
    <source>
        <strain evidence="2">if_2019</strain>
        <tissue evidence="1">Muscle</tissue>
    </source>
</reference>
<organism evidence="1 2">
    <name type="scientific">Ilyodon furcidens</name>
    <name type="common">goldbreast splitfin</name>
    <dbReference type="NCBI Taxonomy" id="33524"/>
    <lineage>
        <taxon>Eukaryota</taxon>
        <taxon>Metazoa</taxon>
        <taxon>Chordata</taxon>
        <taxon>Craniata</taxon>
        <taxon>Vertebrata</taxon>
        <taxon>Euteleostomi</taxon>
        <taxon>Actinopterygii</taxon>
        <taxon>Neopterygii</taxon>
        <taxon>Teleostei</taxon>
        <taxon>Neoteleostei</taxon>
        <taxon>Acanthomorphata</taxon>
        <taxon>Ovalentaria</taxon>
        <taxon>Atherinomorphae</taxon>
        <taxon>Cyprinodontiformes</taxon>
        <taxon>Goodeidae</taxon>
        <taxon>Ilyodon</taxon>
    </lineage>
</organism>
<gene>
    <name evidence="1" type="ORF">ILYODFUR_032672</name>
</gene>
<comment type="caution">
    <text evidence="1">The sequence shown here is derived from an EMBL/GenBank/DDBJ whole genome shotgun (WGS) entry which is preliminary data.</text>
</comment>
<evidence type="ECO:0000313" key="2">
    <source>
        <dbReference type="Proteomes" id="UP001482620"/>
    </source>
</evidence>
<keyword evidence="2" id="KW-1185">Reference proteome</keyword>
<proteinExistence type="predicted"/>
<dbReference type="Proteomes" id="UP001482620">
    <property type="component" value="Unassembled WGS sequence"/>
</dbReference>
<evidence type="ECO:0000313" key="1">
    <source>
        <dbReference type="EMBL" id="MEQ2234536.1"/>
    </source>
</evidence>
<sequence>MDPGYPKPITIWKGIPDSPQGAFVDKANGTWIPTLVGTSKNSHEINAHTPVGGCSGKHFQSSLLENSSKKKTFGVKRSPYKPLDPIHIPTGC</sequence>
<protein>
    <submittedName>
        <fullName evidence="1">Uncharacterized protein</fullName>
    </submittedName>
</protein>